<feature type="domain" description="NodB homology" evidence="1">
    <location>
        <begin position="418"/>
        <end position="628"/>
    </location>
</feature>
<dbReference type="Pfam" id="PF13354">
    <property type="entry name" value="Beta-lactamase2"/>
    <property type="match status" value="1"/>
</dbReference>
<dbReference type="InterPro" id="IPR011330">
    <property type="entry name" value="Glyco_hydro/deAcase_b/a-brl"/>
</dbReference>
<dbReference type="CDD" id="cd10917">
    <property type="entry name" value="CE4_NodB_like_6s_7s"/>
    <property type="match status" value="1"/>
</dbReference>
<dbReference type="EMBL" id="JBEXAC010000002">
    <property type="protein sequence ID" value="MET6999573.1"/>
    <property type="molecule type" value="Genomic_DNA"/>
</dbReference>
<dbReference type="Proteomes" id="UP001549749">
    <property type="component" value="Unassembled WGS sequence"/>
</dbReference>
<dbReference type="Gene3D" id="3.20.20.370">
    <property type="entry name" value="Glycoside hydrolase/deacetylase"/>
    <property type="match status" value="1"/>
</dbReference>
<evidence type="ECO:0000313" key="3">
    <source>
        <dbReference type="Proteomes" id="UP001549749"/>
    </source>
</evidence>
<comment type="caution">
    <text evidence="2">The sequence shown here is derived from an EMBL/GenBank/DDBJ whole genome shotgun (WGS) entry which is preliminary data.</text>
</comment>
<dbReference type="InterPro" id="IPR002509">
    <property type="entry name" value="NODB_dom"/>
</dbReference>
<name>A0ABV2T951_9BACT</name>
<dbReference type="Gene3D" id="3.40.710.10">
    <property type="entry name" value="DD-peptidase/beta-lactamase superfamily"/>
    <property type="match status" value="1"/>
</dbReference>
<dbReference type="Pfam" id="PF01522">
    <property type="entry name" value="Polysacc_deac_1"/>
    <property type="match status" value="1"/>
</dbReference>
<proteinExistence type="predicted"/>
<evidence type="ECO:0000259" key="1">
    <source>
        <dbReference type="PROSITE" id="PS51677"/>
    </source>
</evidence>
<dbReference type="PROSITE" id="PS51677">
    <property type="entry name" value="NODB"/>
    <property type="match status" value="1"/>
</dbReference>
<dbReference type="SUPFAM" id="SSF88713">
    <property type="entry name" value="Glycoside hydrolase/deacetylase"/>
    <property type="match status" value="1"/>
</dbReference>
<sequence>MIVAQTRTDTLLENLLKRHASPALQHILQYPDTFRYQLIYTRIDRDKNNKPHFSHYYLNVNKDLYFNPASTVKMPVAFLALEKLHTLQQSGVNKYTTMLTDSSYSGQVTVHTDSTAENGLPSIAQYIKRVFLISDNDAYNRLYEFVGQQTIHEQLWRKGYPDMRIVRRFMPLDETENRHTNAIRFVSGGQTLYEQAPAVSNLTYDFSKKIEIGSGYWDKNDKLVLGPMDFTRHNNAPLQDLQQLLQLVLFPESVPASQRFDLTAADYRFLYRYMSEYPGESRYPKYDTAEYFDSYTKFFLFKAGKRKIPDYLRVFNKTGWSYGFLTDVAYIVDFKHQVEFMLSGTVYVNRDEVLNDNRYEYEEEGYPFFKEIGAIVYADELQRKRAYRPDLSAFKLTYPEPEVTYSHGGIIRGDTTRRTLALVFTADEFADGAPQILATLKKHRAKGAFFLTGNFYRNRAFAGIIRQLKAGGHYLGPHSDQHLLYCDWTRRDSLLVTKKQFTDDLHACYAAMAQRGIQQRDASFFLPPYEWYNDTIAAWTNELGLQLVNFTPGTRSNADYTYPEMGKQYRNSQSIFQSVTAYEQEQPAGLNGFLLLTHLGTDRRRKDKFYTHLDKLLTYLEQRGYKFVSIEELLQ</sequence>
<accession>A0ABV2T951</accession>
<dbReference type="GO" id="GO:0016787">
    <property type="term" value="F:hydrolase activity"/>
    <property type="evidence" value="ECO:0007669"/>
    <property type="project" value="UniProtKB-KW"/>
</dbReference>
<dbReference type="RefSeq" id="WP_354662137.1">
    <property type="nucleotide sequence ID" value="NZ_JBEXAC010000002.1"/>
</dbReference>
<protein>
    <submittedName>
        <fullName evidence="2">Serine hydrolase</fullName>
    </submittedName>
</protein>
<organism evidence="2 3">
    <name type="scientific">Chitinophaga defluvii</name>
    <dbReference type="NCBI Taxonomy" id="3163343"/>
    <lineage>
        <taxon>Bacteria</taxon>
        <taxon>Pseudomonadati</taxon>
        <taxon>Bacteroidota</taxon>
        <taxon>Chitinophagia</taxon>
        <taxon>Chitinophagales</taxon>
        <taxon>Chitinophagaceae</taxon>
        <taxon>Chitinophaga</taxon>
    </lineage>
</organism>
<keyword evidence="3" id="KW-1185">Reference proteome</keyword>
<dbReference type="InterPro" id="IPR012338">
    <property type="entry name" value="Beta-lactam/transpept-like"/>
</dbReference>
<dbReference type="InterPro" id="IPR050248">
    <property type="entry name" value="Polysacc_deacetylase_ArnD"/>
</dbReference>
<reference evidence="2 3" key="1">
    <citation type="submission" date="2024-06" db="EMBL/GenBank/DDBJ databases">
        <title>Chitinophaga defluvii sp. nov., isolated from municipal sewage.</title>
        <authorList>
            <person name="Zhang L."/>
        </authorList>
    </citation>
    <scope>NUCLEOTIDE SEQUENCE [LARGE SCALE GENOMIC DNA]</scope>
    <source>
        <strain evidence="2 3">H8</strain>
    </source>
</reference>
<gene>
    <name evidence="2" type="ORF">ABR189_19450</name>
</gene>
<dbReference type="InterPro" id="IPR045155">
    <property type="entry name" value="Beta-lactam_cat"/>
</dbReference>
<dbReference type="SUPFAM" id="SSF56601">
    <property type="entry name" value="beta-lactamase/transpeptidase-like"/>
    <property type="match status" value="1"/>
</dbReference>
<keyword evidence="2" id="KW-0378">Hydrolase</keyword>
<dbReference type="PANTHER" id="PTHR10587">
    <property type="entry name" value="GLYCOSYL TRANSFERASE-RELATED"/>
    <property type="match status" value="1"/>
</dbReference>
<evidence type="ECO:0000313" key="2">
    <source>
        <dbReference type="EMBL" id="MET6999573.1"/>
    </source>
</evidence>